<accession>A0A450RTB5</accession>
<gene>
    <name evidence="1" type="ORF">BECKFW1821A_GA0114235_100189</name>
</gene>
<sequence length="110" mass="12034">MVTPSVGSVVLVPFPFSDLSTSKLRPALLVASSGWDDWVCMQITSNPYSDPSAIEICEADFQIGSLSRISYVRPGKSFTANHALFRRIVGRITAFKLNEARTAIITLLQS</sequence>
<dbReference type="AlphaFoldDB" id="A0A450RTB5"/>
<protein>
    <submittedName>
        <fullName evidence="1">mRNA interferase MazF</fullName>
    </submittedName>
</protein>
<reference evidence="1" key="1">
    <citation type="submission" date="2019-02" db="EMBL/GenBank/DDBJ databases">
        <authorList>
            <person name="Gruber-Vodicka R. H."/>
            <person name="Seah K. B. B."/>
        </authorList>
    </citation>
    <scope>NUCLEOTIDE SEQUENCE</scope>
    <source>
        <strain evidence="1">BECK_BZ15</strain>
    </source>
</reference>
<organism evidence="1">
    <name type="scientific">Candidatus Kentrum sp. FW</name>
    <dbReference type="NCBI Taxonomy" id="2126338"/>
    <lineage>
        <taxon>Bacteria</taxon>
        <taxon>Pseudomonadati</taxon>
        <taxon>Pseudomonadota</taxon>
        <taxon>Gammaproteobacteria</taxon>
        <taxon>Candidatus Kentrum</taxon>
    </lineage>
</organism>
<proteinExistence type="predicted"/>
<dbReference type="SUPFAM" id="SSF50118">
    <property type="entry name" value="Cell growth inhibitor/plasmid maintenance toxic component"/>
    <property type="match status" value="1"/>
</dbReference>
<name>A0A450RTB5_9GAMM</name>
<dbReference type="EMBL" id="CAADEW010000001">
    <property type="protein sequence ID" value="VFJ42328.1"/>
    <property type="molecule type" value="Genomic_DNA"/>
</dbReference>
<evidence type="ECO:0000313" key="1">
    <source>
        <dbReference type="EMBL" id="VFJ42328.1"/>
    </source>
</evidence>